<dbReference type="SMART" id="SM00909">
    <property type="entry name" value="Germane"/>
    <property type="match status" value="1"/>
</dbReference>
<dbReference type="SUPFAM" id="SSF63829">
    <property type="entry name" value="Calcium-dependent phosphotriesterase"/>
    <property type="match status" value="1"/>
</dbReference>
<protein>
    <submittedName>
        <fullName evidence="3">LpqB family beta-propeller domain-containing protein</fullName>
    </submittedName>
</protein>
<dbReference type="Pfam" id="PF25976">
    <property type="entry name" value="LpqB_N"/>
    <property type="match status" value="1"/>
</dbReference>
<dbReference type="EMBL" id="JBHMEI010000005">
    <property type="protein sequence ID" value="MFB9201664.1"/>
    <property type="molecule type" value="Genomic_DNA"/>
</dbReference>
<keyword evidence="1" id="KW-0732">Signal</keyword>
<accession>A0ABV5IAU7</accession>
<name>A0ABV5IAU7_9ACTN</name>
<keyword evidence="4" id="KW-1185">Reference proteome</keyword>
<sequence length="574" mass="61743">MTRTRRVGAAVALAAAVACAGSGCTVIPVSGPYTVSDTGGGDPLNKPFQRMIAIPPRDDWDPQLLIRGLQAAMAAYPDDPAVLAGYLTPKAQAKWKASGPVTVIEDAFQVEYPGEGDAEETYGLKGKQVARIDPDDAYVPLSGNAPERLFVLKKDARGVYRVDDLPDGLVLTKSDVARAYRLTNLYYLNNARERLVVDRVCLRLKPTESFAQTIVKRLLKGPSSALRGAVGTVFPEGTEVESVGTGEDRVVINFSGPLLPLDLGEKAALVAQLRYSLTNNKVANSRTIEVQIEGEQYWTEPPNPETHWLENGGNTPYYTSKGSVHVMSNEDAGVAVSGPAGETNSDFKAFALSSQQAGAIVAAKTSTGISIASLTPEGRWQQVIEGADLTAPTWRRDGSLWTFDQHNKVVLRFDPNGGQGPERVSAPGLDGLDVTAFKIARDGVRVALRTGKNTVQLGALSEGLNGPMLGNLHTLTSTEVEYKIEDIAWEDDEHLLVLIQSTAGRILNEIDIGDGETIGIPLKDRLERVAALNGRVLAEANTDKGPKIIELNPDRQGWTSKIEPNAKNPFFPLG</sequence>
<comment type="caution">
    <text evidence="3">The sequence shown here is derived from an EMBL/GenBank/DDBJ whole genome shotgun (WGS) entry which is preliminary data.</text>
</comment>
<evidence type="ECO:0000256" key="1">
    <source>
        <dbReference type="SAM" id="SignalP"/>
    </source>
</evidence>
<feature type="signal peptide" evidence="1">
    <location>
        <begin position="1"/>
        <end position="20"/>
    </location>
</feature>
<dbReference type="RefSeq" id="WP_189649779.1">
    <property type="nucleotide sequence ID" value="NZ_BMRC01000011.1"/>
</dbReference>
<evidence type="ECO:0000259" key="2">
    <source>
        <dbReference type="SMART" id="SM00909"/>
    </source>
</evidence>
<dbReference type="PROSITE" id="PS51257">
    <property type="entry name" value="PROKAR_LIPOPROTEIN"/>
    <property type="match status" value="1"/>
</dbReference>
<dbReference type="Pfam" id="PF10647">
    <property type="entry name" value="Gmad1"/>
    <property type="match status" value="1"/>
</dbReference>
<organism evidence="3 4">
    <name type="scientific">Nonomuraea spiralis</name>
    <dbReference type="NCBI Taxonomy" id="46182"/>
    <lineage>
        <taxon>Bacteria</taxon>
        <taxon>Bacillati</taxon>
        <taxon>Actinomycetota</taxon>
        <taxon>Actinomycetes</taxon>
        <taxon>Streptosporangiales</taxon>
        <taxon>Streptosporangiaceae</taxon>
        <taxon>Nonomuraea</taxon>
    </lineage>
</organism>
<dbReference type="Proteomes" id="UP001589647">
    <property type="component" value="Unassembled WGS sequence"/>
</dbReference>
<proteinExistence type="predicted"/>
<feature type="chain" id="PRO_5045179367" evidence="1">
    <location>
        <begin position="21"/>
        <end position="574"/>
    </location>
</feature>
<dbReference type="Pfam" id="PF10646">
    <property type="entry name" value="Germane"/>
    <property type="match status" value="1"/>
</dbReference>
<dbReference type="InterPro" id="IPR019606">
    <property type="entry name" value="GerMN"/>
</dbReference>
<evidence type="ECO:0000313" key="3">
    <source>
        <dbReference type="EMBL" id="MFB9201664.1"/>
    </source>
</evidence>
<reference evidence="3 4" key="1">
    <citation type="submission" date="2024-09" db="EMBL/GenBank/DDBJ databases">
        <authorList>
            <person name="Sun Q."/>
            <person name="Mori K."/>
        </authorList>
    </citation>
    <scope>NUCLEOTIDE SEQUENCE [LARGE SCALE GENOMIC DNA]</scope>
    <source>
        <strain evidence="3 4">CCM 3426</strain>
    </source>
</reference>
<gene>
    <name evidence="3" type="ORF">ACFFV7_10715</name>
</gene>
<feature type="domain" description="GerMN" evidence="2">
    <location>
        <begin position="211"/>
        <end position="301"/>
    </location>
</feature>
<evidence type="ECO:0000313" key="4">
    <source>
        <dbReference type="Proteomes" id="UP001589647"/>
    </source>
</evidence>
<dbReference type="InterPro" id="IPR018910">
    <property type="entry name" value="LpqB_C"/>
</dbReference>
<dbReference type="InterPro" id="IPR059026">
    <property type="entry name" value="LpqB_N"/>
</dbReference>